<evidence type="ECO:0000256" key="7">
    <source>
        <dbReference type="ARBA" id="ARBA00022840"/>
    </source>
</evidence>
<comment type="cofactor">
    <cofactor evidence="1 10">
        <name>Mg(2+)</name>
        <dbReference type="ChEBI" id="CHEBI:18420"/>
    </cofactor>
</comment>
<evidence type="ECO:0000256" key="9">
    <source>
        <dbReference type="ARBA" id="ARBA00049563"/>
    </source>
</evidence>
<dbReference type="InterPro" id="IPR018022">
    <property type="entry name" value="IPT"/>
</dbReference>
<evidence type="ECO:0000256" key="11">
    <source>
        <dbReference type="RuleBase" id="RU003783"/>
    </source>
</evidence>
<dbReference type="NCBIfam" id="TIGR00174">
    <property type="entry name" value="miaA"/>
    <property type="match status" value="1"/>
</dbReference>
<feature type="region of interest" description="Interaction with substrate tRNA" evidence="10">
    <location>
        <begin position="35"/>
        <end position="38"/>
    </location>
</feature>
<dbReference type="Pfam" id="PF01715">
    <property type="entry name" value="IPPT"/>
    <property type="match status" value="1"/>
</dbReference>
<sequence>MDKKIIAIVGPTGIGKTSLSIELAKALNGEVISCDSMQVYKKMDIGTAKVTKEEMDGIFHYLIDIQEYDQPYNVMIFQDVCRKSIQKIQNKNKQVILCGGTGLYLKAALYDYTFEEETQDEDYLKELNQKSNEELYELLKEIDEKSLEKIHKNNRKRILRALMMAHSGMSKSQREQQQKHIPLYDIYYIGLDVDRNILHQRINDRVDKMFEQGLVEEVTSLFKDEKTWEYTSFQGIGYKEFKDYFLDQITLEETKERIKTHSRQYAKRQYTWFKNQMPVHWYSIDQKEQILKDVKQWLKGEI</sequence>
<comment type="caution">
    <text evidence="14">The sequence shown here is derived from an EMBL/GenBank/DDBJ whole genome shotgun (WGS) entry which is preliminary data.</text>
</comment>
<dbReference type="Gene3D" id="3.40.50.300">
    <property type="entry name" value="P-loop containing nucleotide triphosphate hydrolases"/>
    <property type="match status" value="1"/>
</dbReference>
<comment type="subunit">
    <text evidence="10">Monomer.</text>
</comment>
<dbReference type="Proteomes" id="UP000470082">
    <property type="component" value="Unassembled WGS sequence"/>
</dbReference>
<dbReference type="InterPro" id="IPR027417">
    <property type="entry name" value="P-loop_NTPase"/>
</dbReference>
<keyword evidence="4 10" id="KW-0808">Transferase</keyword>
<keyword evidence="5 10" id="KW-0819">tRNA processing</keyword>
<dbReference type="GO" id="GO:0005524">
    <property type="term" value="F:ATP binding"/>
    <property type="evidence" value="ECO:0007669"/>
    <property type="project" value="UniProtKB-UniRule"/>
</dbReference>
<proteinExistence type="inferred from homology"/>
<evidence type="ECO:0000256" key="3">
    <source>
        <dbReference type="ARBA" id="ARBA00005842"/>
    </source>
</evidence>
<evidence type="ECO:0000313" key="15">
    <source>
        <dbReference type="Proteomes" id="UP000470082"/>
    </source>
</evidence>
<name>A0A7X2N1V3_9FIRM</name>
<dbReference type="SUPFAM" id="SSF52540">
    <property type="entry name" value="P-loop containing nucleoside triphosphate hydrolases"/>
    <property type="match status" value="2"/>
</dbReference>
<dbReference type="HAMAP" id="MF_00185">
    <property type="entry name" value="IPP_trans"/>
    <property type="match status" value="1"/>
</dbReference>
<feature type="binding site" evidence="10">
    <location>
        <begin position="10"/>
        <end position="17"/>
    </location>
    <ligand>
        <name>ATP</name>
        <dbReference type="ChEBI" id="CHEBI:30616"/>
    </ligand>
</feature>
<comment type="similarity">
    <text evidence="3 10 13">Belongs to the IPP transferase family.</text>
</comment>
<evidence type="ECO:0000256" key="6">
    <source>
        <dbReference type="ARBA" id="ARBA00022741"/>
    </source>
</evidence>
<dbReference type="GO" id="GO:0052381">
    <property type="term" value="F:tRNA dimethylallyltransferase activity"/>
    <property type="evidence" value="ECO:0007669"/>
    <property type="project" value="UniProtKB-UniRule"/>
</dbReference>
<evidence type="ECO:0000256" key="2">
    <source>
        <dbReference type="ARBA" id="ARBA00003213"/>
    </source>
</evidence>
<organism evidence="14 15">
    <name type="scientific">Floccifex porci</name>
    <dbReference type="NCBI Taxonomy" id="2606629"/>
    <lineage>
        <taxon>Bacteria</taxon>
        <taxon>Bacillati</taxon>
        <taxon>Bacillota</taxon>
        <taxon>Erysipelotrichia</taxon>
        <taxon>Erysipelotrichales</taxon>
        <taxon>Erysipelotrichaceae</taxon>
        <taxon>Floccifex</taxon>
    </lineage>
</organism>
<evidence type="ECO:0000256" key="13">
    <source>
        <dbReference type="RuleBase" id="RU003785"/>
    </source>
</evidence>
<comment type="caution">
    <text evidence="10">Lacks conserved residue(s) required for the propagation of feature annotation.</text>
</comment>
<keyword evidence="7 10" id="KW-0067">ATP-binding</keyword>
<protein>
    <recommendedName>
        <fullName evidence="10">tRNA dimethylallyltransferase</fullName>
        <ecNumber evidence="10">2.5.1.75</ecNumber>
    </recommendedName>
    <alternativeName>
        <fullName evidence="10">Dimethylallyl diphosphate:tRNA dimethylallyltransferase</fullName>
        <shortName evidence="10">DMAPP:tRNA dimethylallyltransferase</shortName>
        <shortName evidence="10">DMATase</shortName>
    </alternativeName>
    <alternativeName>
        <fullName evidence="10">Isopentenyl-diphosphate:tRNA isopentenyltransferase</fullName>
        <shortName evidence="10">IPP transferase</shortName>
        <shortName evidence="10">IPPT</shortName>
        <shortName evidence="10">IPTase</shortName>
    </alternativeName>
</protein>
<dbReference type="PANTHER" id="PTHR11088:SF60">
    <property type="entry name" value="TRNA DIMETHYLALLYLTRANSFERASE"/>
    <property type="match status" value="1"/>
</dbReference>
<accession>A0A7X2N1V3</accession>
<evidence type="ECO:0000256" key="8">
    <source>
        <dbReference type="ARBA" id="ARBA00022842"/>
    </source>
</evidence>
<feature type="site" description="Interaction with substrate tRNA" evidence="10">
    <location>
        <position position="101"/>
    </location>
</feature>
<comment type="catalytic activity">
    <reaction evidence="9 10 11">
        <text>adenosine(37) in tRNA + dimethylallyl diphosphate = N(6)-dimethylallyladenosine(37) in tRNA + diphosphate</text>
        <dbReference type="Rhea" id="RHEA:26482"/>
        <dbReference type="Rhea" id="RHEA-COMP:10162"/>
        <dbReference type="Rhea" id="RHEA-COMP:10375"/>
        <dbReference type="ChEBI" id="CHEBI:33019"/>
        <dbReference type="ChEBI" id="CHEBI:57623"/>
        <dbReference type="ChEBI" id="CHEBI:74411"/>
        <dbReference type="ChEBI" id="CHEBI:74415"/>
        <dbReference type="EC" id="2.5.1.75"/>
    </reaction>
</comment>
<comment type="function">
    <text evidence="2 10 12">Catalyzes the transfer of a dimethylallyl group onto the adenine at position 37 in tRNAs that read codons beginning with uridine, leading to the formation of N6-(dimethylallyl)adenosine (i(6)A).</text>
</comment>
<keyword evidence="8 10" id="KW-0460">Magnesium</keyword>
<evidence type="ECO:0000256" key="12">
    <source>
        <dbReference type="RuleBase" id="RU003784"/>
    </source>
</evidence>
<dbReference type="PANTHER" id="PTHR11088">
    <property type="entry name" value="TRNA DIMETHYLALLYLTRANSFERASE"/>
    <property type="match status" value="1"/>
</dbReference>
<dbReference type="InterPro" id="IPR039657">
    <property type="entry name" value="Dimethylallyltransferase"/>
</dbReference>
<evidence type="ECO:0000313" key="14">
    <source>
        <dbReference type="EMBL" id="MSS00928.1"/>
    </source>
</evidence>
<keyword evidence="6 10" id="KW-0547">Nucleotide-binding</keyword>
<evidence type="ECO:0000256" key="5">
    <source>
        <dbReference type="ARBA" id="ARBA00022694"/>
    </source>
</evidence>
<gene>
    <name evidence="10 14" type="primary">miaA</name>
    <name evidence="14" type="ORF">FYJ50_02135</name>
</gene>
<evidence type="ECO:0000256" key="4">
    <source>
        <dbReference type="ARBA" id="ARBA00022679"/>
    </source>
</evidence>
<dbReference type="RefSeq" id="WP_338082982.1">
    <property type="nucleotide sequence ID" value="NZ_VUMM01000002.1"/>
</dbReference>
<dbReference type="GO" id="GO:0006400">
    <property type="term" value="P:tRNA modification"/>
    <property type="evidence" value="ECO:0007669"/>
    <property type="project" value="TreeGrafter"/>
</dbReference>
<dbReference type="EC" id="2.5.1.75" evidence="10"/>
<feature type="binding site" evidence="10">
    <location>
        <begin position="12"/>
        <end position="17"/>
    </location>
    <ligand>
        <name>substrate</name>
    </ligand>
</feature>
<dbReference type="Gene3D" id="1.10.20.140">
    <property type="match status" value="1"/>
</dbReference>
<reference evidence="14 15" key="1">
    <citation type="submission" date="2019-08" db="EMBL/GenBank/DDBJ databases">
        <title>In-depth cultivation of the pig gut microbiome towards novel bacterial diversity and tailored functional studies.</title>
        <authorList>
            <person name="Wylensek D."/>
            <person name="Hitch T.C.A."/>
            <person name="Clavel T."/>
        </authorList>
    </citation>
    <scope>NUCLEOTIDE SEQUENCE [LARGE SCALE GENOMIC DNA]</scope>
    <source>
        <strain evidence="14 15">LKV-178-WT-2G</strain>
    </source>
</reference>
<keyword evidence="15" id="KW-1185">Reference proteome</keyword>
<dbReference type="AlphaFoldDB" id="A0A7X2N1V3"/>
<evidence type="ECO:0000256" key="10">
    <source>
        <dbReference type="HAMAP-Rule" id="MF_00185"/>
    </source>
</evidence>
<evidence type="ECO:0000256" key="1">
    <source>
        <dbReference type="ARBA" id="ARBA00001946"/>
    </source>
</evidence>
<dbReference type="EMBL" id="VUMM01000002">
    <property type="protein sequence ID" value="MSS00928.1"/>
    <property type="molecule type" value="Genomic_DNA"/>
</dbReference>